<dbReference type="AlphaFoldDB" id="A0A0A1VTI8"/>
<dbReference type="EMBL" id="BBPA01000032">
    <property type="protein sequence ID" value="GAL93020.1"/>
    <property type="molecule type" value="Genomic_DNA"/>
</dbReference>
<dbReference type="GO" id="GO:0003677">
    <property type="term" value="F:DNA binding"/>
    <property type="evidence" value="ECO:0007669"/>
    <property type="project" value="UniProtKB-KW"/>
</dbReference>
<sequence>MAKNSLRDYLNKTATIIINHCLTNQMGKLVVGYNPGIKPEINIGCSNNQNFVQIPFWQLRQKLKDLCSRYGMGYGEQEESYASKANFYDRDQIPIYNANNPSQQKFSGRRIKGGFYRIKDKHLVAADINRSANILVKSKHRLSVERVSSGFLATPFRIYIS</sequence>
<dbReference type="RefSeq" id="WP_238567795.1">
    <property type="nucleotide sequence ID" value="NZ_BBPA01000032.1"/>
</dbReference>
<evidence type="ECO:0000256" key="1">
    <source>
        <dbReference type="ARBA" id="ARBA00023125"/>
    </source>
</evidence>
<evidence type="ECO:0000313" key="2">
    <source>
        <dbReference type="EMBL" id="GAL93020.1"/>
    </source>
</evidence>
<evidence type="ECO:0000313" key="3">
    <source>
        <dbReference type="Proteomes" id="UP000030321"/>
    </source>
</evidence>
<dbReference type="InterPro" id="IPR010095">
    <property type="entry name" value="Cas12f1-like_TNB"/>
</dbReference>
<name>A0A0A1VTI8_MICAE</name>
<dbReference type="Proteomes" id="UP000030321">
    <property type="component" value="Unassembled WGS sequence"/>
</dbReference>
<keyword evidence="1" id="KW-0238">DNA-binding</keyword>
<protein>
    <submittedName>
        <fullName evidence="2">Transposase, IS605 OrfB</fullName>
    </submittedName>
</protein>
<comment type="caution">
    <text evidence="2">The sequence shown here is derived from an EMBL/GenBank/DDBJ whole genome shotgun (WGS) entry which is preliminary data.</text>
</comment>
<reference evidence="3" key="1">
    <citation type="journal article" date="2015" name="Genome">
        <title>Whole Genome Sequence of the Non-Microcystin-Producing Microcystis aeruginosa Strain NIES-44.</title>
        <authorList>
            <person name="Okano K."/>
            <person name="Miyata N."/>
            <person name="Ozaki Y."/>
        </authorList>
    </citation>
    <scope>NUCLEOTIDE SEQUENCE [LARGE SCALE GENOMIC DNA]</scope>
    <source>
        <strain evidence="3">NIES-44</strain>
    </source>
</reference>
<gene>
    <name evidence="2" type="ORF">N44_01707</name>
</gene>
<accession>A0A0A1VTI8</accession>
<organism evidence="2 3">
    <name type="scientific">Microcystis aeruginosa NIES-44</name>
    <dbReference type="NCBI Taxonomy" id="449439"/>
    <lineage>
        <taxon>Bacteria</taxon>
        <taxon>Bacillati</taxon>
        <taxon>Cyanobacteriota</taxon>
        <taxon>Cyanophyceae</taxon>
        <taxon>Oscillatoriophycideae</taxon>
        <taxon>Chroococcales</taxon>
        <taxon>Microcystaceae</taxon>
        <taxon>Microcystis</taxon>
    </lineage>
</organism>
<proteinExistence type="predicted"/>
<dbReference type="NCBIfam" id="TIGR01766">
    <property type="entry name" value="IS200/IS605 family accessory protein TnpB-like domain"/>
    <property type="match status" value="1"/>
</dbReference>